<protein>
    <submittedName>
        <fullName evidence="1">Uncharacterized protein</fullName>
    </submittedName>
</protein>
<gene>
    <name evidence="1" type="ORF">LZC94_39425</name>
</gene>
<dbReference type="EMBL" id="CP089984">
    <property type="protein sequence ID" value="WXB13892.1"/>
    <property type="molecule type" value="Genomic_DNA"/>
</dbReference>
<sequence length="156" mass="17047">MTFRRVRGTRIFMHGVEVTSSAAVAALVVSCWGKEPYPAELTQGPSDPYGWSHEIVEGNTSLDVSQRLGRATSMIAGHSVRDIVTNPSVRVRGDDKSCVSCHAWATMVTRTEFCNRYVPVFLALPTSAGKPSDPASAKPQLLKDLLDEWRARGCPD</sequence>
<accession>A0ABZ2LT01</accession>
<organism evidence="1 2">
    <name type="scientific">Pendulispora albinea</name>
    <dbReference type="NCBI Taxonomy" id="2741071"/>
    <lineage>
        <taxon>Bacteria</taxon>
        <taxon>Pseudomonadati</taxon>
        <taxon>Myxococcota</taxon>
        <taxon>Myxococcia</taxon>
        <taxon>Myxococcales</taxon>
        <taxon>Sorangiineae</taxon>
        <taxon>Pendulisporaceae</taxon>
        <taxon>Pendulispora</taxon>
    </lineage>
</organism>
<keyword evidence="2" id="KW-1185">Reference proteome</keyword>
<reference evidence="1 2" key="1">
    <citation type="submission" date="2021-12" db="EMBL/GenBank/DDBJ databases">
        <title>Discovery of the Pendulisporaceae a myxobacterial family with distinct sporulation behavior and unique specialized metabolism.</title>
        <authorList>
            <person name="Garcia R."/>
            <person name="Popoff A."/>
            <person name="Bader C.D."/>
            <person name="Loehr J."/>
            <person name="Walesch S."/>
            <person name="Walt C."/>
            <person name="Boldt J."/>
            <person name="Bunk B."/>
            <person name="Haeckl F.J.F.P.J."/>
            <person name="Gunesch A.P."/>
            <person name="Birkelbach J."/>
            <person name="Nuebel U."/>
            <person name="Pietschmann T."/>
            <person name="Bach T."/>
            <person name="Mueller R."/>
        </authorList>
    </citation>
    <scope>NUCLEOTIDE SEQUENCE [LARGE SCALE GENOMIC DNA]</scope>
    <source>
        <strain evidence="1 2">MSr11954</strain>
    </source>
</reference>
<dbReference type="PROSITE" id="PS51257">
    <property type="entry name" value="PROKAR_LIPOPROTEIN"/>
    <property type="match status" value="1"/>
</dbReference>
<dbReference type="Proteomes" id="UP001370348">
    <property type="component" value="Chromosome"/>
</dbReference>
<dbReference type="RefSeq" id="WP_394823511.1">
    <property type="nucleotide sequence ID" value="NZ_CP089984.1"/>
</dbReference>
<evidence type="ECO:0000313" key="2">
    <source>
        <dbReference type="Proteomes" id="UP001370348"/>
    </source>
</evidence>
<evidence type="ECO:0000313" key="1">
    <source>
        <dbReference type="EMBL" id="WXB13892.1"/>
    </source>
</evidence>
<proteinExistence type="predicted"/>
<name>A0ABZ2LT01_9BACT</name>